<evidence type="ECO:0000313" key="6">
    <source>
        <dbReference type="Proteomes" id="UP001220610"/>
    </source>
</evidence>
<dbReference type="AlphaFoldDB" id="A0AAJ5WQH0"/>
<dbReference type="EMBL" id="CP119311">
    <property type="protein sequence ID" value="WEK35056.1"/>
    <property type="molecule type" value="Genomic_DNA"/>
</dbReference>
<evidence type="ECO:0000256" key="2">
    <source>
        <dbReference type="ARBA" id="ARBA00023125"/>
    </source>
</evidence>
<keyword evidence="3" id="KW-0804">Transcription</keyword>
<dbReference type="GO" id="GO:0003700">
    <property type="term" value="F:DNA-binding transcription factor activity"/>
    <property type="evidence" value="ECO:0007669"/>
    <property type="project" value="InterPro"/>
</dbReference>
<dbReference type="PRINTS" id="PR00032">
    <property type="entry name" value="HTHARAC"/>
</dbReference>
<accession>A0AAJ5WQH0</accession>
<protein>
    <submittedName>
        <fullName evidence="5">AraC family transcriptional regulator</fullName>
    </submittedName>
</protein>
<keyword evidence="2" id="KW-0238">DNA-binding</keyword>
<sequence length="158" mass="18050">MKAKLFDLLRSMISQEPDAKPPAVYLLTIERIDQISQRLADLMVEQKPFLRSGYSIRDLSEDVNVPAYQLSAFLNRQKGLNFNDYLNQFRIRHCEDVLRSGSAELLNLKGIAANCGFSNRNTFTKAFKKFTGFTPSEYKKQCYGPSLEHRMSADTVPC</sequence>
<keyword evidence="1" id="KW-0805">Transcription regulation</keyword>
<dbReference type="Proteomes" id="UP001220610">
    <property type="component" value="Chromosome"/>
</dbReference>
<dbReference type="GO" id="GO:0043565">
    <property type="term" value="F:sequence-specific DNA binding"/>
    <property type="evidence" value="ECO:0007669"/>
    <property type="project" value="InterPro"/>
</dbReference>
<dbReference type="SMART" id="SM00342">
    <property type="entry name" value="HTH_ARAC"/>
    <property type="match status" value="1"/>
</dbReference>
<evidence type="ECO:0000256" key="1">
    <source>
        <dbReference type="ARBA" id="ARBA00023015"/>
    </source>
</evidence>
<evidence type="ECO:0000259" key="4">
    <source>
        <dbReference type="SMART" id="SM00342"/>
    </source>
</evidence>
<dbReference type="PANTHER" id="PTHR43280">
    <property type="entry name" value="ARAC-FAMILY TRANSCRIPTIONAL REGULATOR"/>
    <property type="match status" value="1"/>
</dbReference>
<dbReference type="Gene3D" id="1.10.10.60">
    <property type="entry name" value="Homeodomain-like"/>
    <property type="match status" value="2"/>
</dbReference>
<dbReference type="Pfam" id="PF12833">
    <property type="entry name" value="HTH_18"/>
    <property type="match status" value="1"/>
</dbReference>
<feature type="domain" description="HTH araC/xylS-type" evidence="4">
    <location>
        <begin position="53"/>
        <end position="139"/>
    </location>
</feature>
<reference evidence="5" key="1">
    <citation type="submission" date="2023-03" db="EMBL/GenBank/DDBJ databases">
        <title>Andean soil-derived lignocellulolytic bacterial consortium as a source of novel taxa and putative plastic-active enzymes.</title>
        <authorList>
            <person name="Diaz-Garcia L."/>
            <person name="Chuvochina M."/>
            <person name="Feuerriegel G."/>
            <person name="Bunk B."/>
            <person name="Sproer C."/>
            <person name="Streit W.R."/>
            <person name="Rodriguez L.M."/>
            <person name="Overmann J."/>
            <person name="Jimenez D.J."/>
        </authorList>
    </citation>
    <scope>NUCLEOTIDE SEQUENCE</scope>
    <source>
        <strain evidence="5">MAG 7</strain>
    </source>
</reference>
<dbReference type="InterPro" id="IPR020449">
    <property type="entry name" value="Tscrpt_reg_AraC-type_HTH"/>
</dbReference>
<name>A0AAJ5WQH0_9BACT</name>
<dbReference type="PANTHER" id="PTHR43280:SF29">
    <property type="entry name" value="ARAC-FAMILY TRANSCRIPTIONAL REGULATOR"/>
    <property type="match status" value="1"/>
</dbReference>
<organism evidence="5 6">
    <name type="scientific">Candidatus Pseudobacter hemicellulosilyticus</name>
    <dbReference type="NCBI Taxonomy" id="3121375"/>
    <lineage>
        <taxon>Bacteria</taxon>
        <taxon>Pseudomonadati</taxon>
        <taxon>Bacteroidota</taxon>
        <taxon>Chitinophagia</taxon>
        <taxon>Chitinophagales</taxon>
        <taxon>Chitinophagaceae</taxon>
        <taxon>Pseudobacter</taxon>
    </lineage>
</organism>
<evidence type="ECO:0000313" key="5">
    <source>
        <dbReference type="EMBL" id="WEK35056.1"/>
    </source>
</evidence>
<gene>
    <name evidence="5" type="ORF">P0Y53_21415</name>
</gene>
<proteinExistence type="predicted"/>
<dbReference type="InterPro" id="IPR009057">
    <property type="entry name" value="Homeodomain-like_sf"/>
</dbReference>
<dbReference type="InterPro" id="IPR018060">
    <property type="entry name" value="HTH_AraC"/>
</dbReference>
<evidence type="ECO:0000256" key="3">
    <source>
        <dbReference type="ARBA" id="ARBA00023163"/>
    </source>
</evidence>
<dbReference type="SUPFAM" id="SSF46689">
    <property type="entry name" value="Homeodomain-like"/>
    <property type="match status" value="1"/>
</dbReference>